<dbReference type="AlphaFoldDB" id="A0A369KA87"/>
<protein>
    <submittedName>
        <fullName evidence="1">Uncharacterized protein</fullName>
    </submittedName>
</protein>
<evidence type="ECO:0000313" key="2">
    <source>
        <dbReference type="Proteomes" id="UP000076154"/>
    </source>
</evidence>
<keyword evidence="2" id="KW-1185">Reference proteome</keyword>
<accession>A0A369KA87</accession>
<reference evidence="1" key="1">
    <citation type="submission" date="2018-04" db="EMBL/GenBank/DDBJ databases">
        <title>Whole genome sequencing of Hypsizygus marmoreus.</title>
        <authorList>
            <person name="Choi I.-G."/>
            <person name="Min B."/>
            <person name="Kim J.-G."/>
            <person name="Kim S."/>
            <person name="Oh Y.-L."/>
            <person name="Kong W.-S."/>
            <person name="Park H."/>
            <person name="Jeong J."/>
            <person name="Song E.-S."/>
        </authorList>
    </citation>
    <scope>NUCLEOTIDE SEQUENCE [LARGE SCALE GENOMIC DNA]</scope>
    <source>
        <strain evidence="1">51987-8</strain>
    </source>
</reference>
<organism evidence="1 2">
    <name type="scientific">Hypsizygus marmoreus</name>
    <name type="common">White beech mushroom</name>
    <name type="synonym">Agaricus marmoreus</name>
    <dbReference type="NCBI Taxonomy" id="39966"/>
    <lineage>
        <taxon>Eukaryota</taxon>
        <taxon>Fungi</taxon>
        <taxon>Dikarya</taxon>
        <taxon>Basidiomycota</taxon>
        <taxon>Agaricomycotina</taxon>
        <taxon>Agaricomycetes</taxon>
        <taxon>Agaricomycetidae</taxon>
        <taxon>Agaricales</taxon>
        <taxon>Tricholomatineae</taxon>
        <taxon>Lyophyllaceae</taxon>
        <taxon>Hypsizygus</taxon>
    </lineage>
</organism>
<dbReference type="InParanoid" id="A0A369KA87"/>
<sequence length="70" mass="7677">MAEPEFSIDDRVKLIADHRCKGTGITAKVDTTGVVASFATSRIHGFTYILNLDSTQGKVYGVPEDYLERA</sequence>
<evidence type="ECO:0000313" key="1">
    <source>
        <dbReference type="EMBL" id="RDB30828.1"/>
    </source>
</evidence>
<comment type="caution">
    <text evidence="1">The sequence shown here is derived from an EMBL/GenBank/DDBJ whole genome shotgun (WGS) entry which is preliminary data.</text>
</comment>
<proteinExistence type="predicted"/>
<dbReference type="Proteomes" id="UP000076154">
    <property type="component" value="Unassembled WGS sequence"/>
</dbReference>
<gene>
    <name evidence="1" type="ORF">Hypma_005799</name>
</gene>
<name>A0A369KA87_HYPMA</name>
<dbReference type="EMBL" id="LUEZ02000004">
    <property type="protein sequence ID" value="RDB30828.1"/>
    <property type="molecule type" value="Genomic_DNA"/>
</dbReference>